<evidence type="ECO:0000256" key="2">
    <source>
        <dbReference type="SAM" id="Phobius"/>
    </source>
</evidence>
<dbReference type="InterPro" id="IPR025889">
    <property type="entry name" value="GSP17M-like_dom"/>
</dbReference>
<name>A0ABP8W545_9MICO</name>
<feature type="transmembrane region" description="Helical" evidence="2">
    <location>
        <begin position="109"/>
        <end position="131"/>
    </location>
</feature>
<protein>
    <submittedName>
        <fullName evidence="4">Membrane protein</fullName>
    </submittedName>
</protein>
<gene>
    <name evidence="4" type="ORF">GCM10025780_27950</name>
</gene>
<keyword evidence="2" id="KW-0812">Transmembrane</keyword>
<feature type="transmembrane region" description="Helical" evidence="2">
    <location>
        <begin position="137"/>
        <end position="158"/>
    </location>
</feature>
<keyword evidence="5" id="KW-1185">Reference proteome</keyword>
<proteinExistence type="predicted"/>
<dbReference type="Proteomes" id="UP001501295">
    <property type="component" value="Unassembled WGS sequence"/>
</dbReference>
<keyword evidence="2" id="KW-0472">Membrane</keyword>
<dbReference type="RefSeq" id="WP_345376521.1">
    <property type="nucleotide sequence ID" value="NZ_BAABLM010000005.1"/>
</dbReference>
<organism evidence="4 5">
    <name type="scientific">Frondihabitans cladoniiphilus</name>
    <dbReference type="NCBI Taxonomy" id="715785"/>
    <lineage>
        <taxon>Bacteria</taxon>
        <taxon>Bacillati</taxon>
        <taxon>Actinomycetota</taxon>
        <taxon>Actinomycetes</taxon>
        <taxon>Micrococcales</taxon>
        <taxon>Microbacteriaceae</taxon>
        <taxon>Frondihabitans</taxon>
    </lineage>
</organism>
<evidence type="ECO:0000256" key="1">
    <source>
        <dbReference type="SAM" id="MobiDB-lite"/>
    </source>
</evidence>
<evidence type="ECO:0000259" key="3">
    <source>
        <dbReference type="Pfam" id="PF11181"/>
    </source>
</evidence>
<dbReference type="EMBL" id="BAABLM010000005">
    <property type="protein sequence ID" value="GAA4681022.1"/>
    <property type="molecule type" value="Genomic_DNA"/>
</dbReference>
<accession>A0ABP8W545</accession>
<dbReference type="Pfam" id="PF11181">
    <property type="entry name" value="YflT"/>
    <property type="match status" value="1"/>
</dbReference>
<evidence type="ECO:0000313" key="5">
    <source>
        <dbReference type="Proteomes" id="UP001501295"/>
    </source>
</evidence>
<evidence type="ECO:0000313" key="4">
    <source>
        <dbReference type="EMBL" id="GAA4681022.1"/>
    </source>
</evidence>
<feature type="compositionally biased region" description="Polar residues" evidence="1">
    <location>
        <begin position="27"/>
        <end position="42"/>
    </location>
</feature>
<comment type="caution">
    <text evidence="4">The sequence shown here is derived from an EMBL/GenBank/DDBJ whole genome shotgun (WGS) entry which is preliminary data.</text>
</comment>
<reference evidence="5" key="1">
    <citation type="journal article" date="2019" name="Int. J. Syst. Evol. Microbiol.">
        <title>The Global Catalogue of Microorganisms (GCM) 10K type strain sequencing project: providing services to taxonomists for standard genome sequencing and annotation.</title>
        <authorList>
            <consortium name="The Broad Institute Genomics Platform"/>
            <consortium name="The Broad Institute Genome Sequencing Center for Infectious Disease"/>
            <person name="Wu L."/>
            <person name="Ma J."/>
        </authorList>
    </citation>
    <scope>NUCLEOTIDE SEQUENCE [LARGE SCALE GENOMIC DNA]</scope>
    <source>
        <strain evidence="5">JCM 18956</strain>
    </source>
</reference>
<feature type="compositionally biased region" description="Basic and acidic residues" evidence="1">
    <location>
        <begin position="1"/>
        <end position="14"/>
    </location>
</feature>
<feature type="domain" description="General stress protein 17M-like" evidence="3">
    <location>
        <begin position="59"/>
        <end position="140"/>
    </location>
</feature>
<sequence>MTDQPQPERPERPAYGEYAPPGAGSQLPPQASTPPAETTGSAAESLGGVGAFVGGSYPQVVATYTKYEDAQRAVDKLSDDGFPVENVSIVGHDIRTVENVSGRLTNGKAALRGVSGGAWFGLLIGILFSFFVPGVNAIGIIILAIVLGGVWGALFGFIGHAATRGQRDFSSVKTMEAGRYEVLVRGEFAARASQMLSEAVYK</sequence>
<feature type="region of interest" description="Disordered" evidence="1">
    <location>
        <begin position="1"/>
        <end position="43"/>
    </location>
</feature>
<keyword evidence="2" id="KW-1133">Transmembrane helix</keyword>